<reference evidence="1 2" key="1">
    <citation type="submission" date="2021-12" db="EMBL/GenBank/DDBJ databases">
        <title>Genome sequencing of bacteria with rrn-lacking chromosome and rrn-plasmid.</title>
        <authorList>
            <person name="Anda M."/>
            <person name="Iwasaki W."/>
        </authorList>
    </citation>
    <scope>NUCLEOTIDE SEQUENCE [LARGE SCALE GENOMIC DNA]</scope>
    <source>
        <strain evidence="1 2">NBRC 101262</strain>
    </source>
</reference>
<accession>A0ABM7VB96</accession>
<proteinExistence type="predicted"/>
<organism evidence="1 2">
    <name type="scientific">Persicobacter psychrovividus</name>
    <dbReference type="NCBI Taxonomy" id="387638"/>
    <lineage>
        <taxon>Bacteria</taxon>
        <taxon>Pseudomonadati</taxon>
        <taxon>Bacteroidota</taxon>
        <taxon>Cytophagia</taxon>
        <taxon>Cytophagales</taxon>
        <taxon>Persicobacteraceae</taxon>
        <taxon>Persicobacter</taxon>
    </lineage>
</organism>
<gene>
    <name evidence="1" type="ORF">PEPS_02400</name>
</gene>
<dbReference type="EMBL" id="AP025292">
    <property type="protein sequence ID" value="BDC97959.1"/>
    <property type="molecule type" value="Genomic_DNA"/>
</dbReference>
<evidence type="ECO:0000313" key="1">
    <source>
        <dbReference type="EMBL" id="BDC97959.1"/>
    </source>
</evidence>
<protein>
    <submittedName>
        <fullName evidence="1">Uncharacterized protein</fullName>
    </submittedName>
</protein>
<sequence length="41" mass="4924">MVLKNLNLGAYLDVIFGVQNMKMIFCVENRGYFYWNETQIF</sequence>
<evidence type="ECO:0000313" key="2">
    <source>
        <dbReference type="Proteomes" id="UP001354989"/>
    </source>
</evidence>
<keyword evidence="2" id="KW-1185">Reference proteome</keyword>
<dbReference type="Proteomes" id="UP001354989">
    <property type="component" value="Chromosome"/>
</dbReference>
<name>A0ABM7VB96_9BACT</name>